<evidence type="ECO:0000313" key="13">
    <source>
        <dbReference type="Proteomes" id="UP000694920"/>
    </source>
</evidence>
<comment type="similarity">
    <text evidence="2 10">Belongs to the fatty acyl-CoA reductase family.</text>
</comment>
<dbReference type="GO" id="GO:0102965">
    <property type="term" value="F:alcohol-forming long-chain fatty acyl-CoA reductase activity"/>
    <property type="evidence" value="ECO:0007669"/>
    <property type="project" value="UniProtKB-EC"/>
</dbReference>
<comment type="subcellular location">
    <subcellularLocation>
        <location evidence="1">Membrane</location>
        <topology evidence="1">Multi-pass membrane protein</topology>
    </subcellularLocation>
</comment>
<gene>
    <name evidence="14 15" type="primary">LOC107263669</name>
</gene>
<dbReference type="PANTHER" id="PTHR11011">
    <property type="entry name" value="MALE STERILITY PROTEIN 2-RELATED"/>
    <property type="match status" value="1"/>
</dbReference>
<evidence type="ECO:0000313" key="15">
    <source>
        <dbReference type="RefSeq" id="XP_015586616.1"/>
    </source>
</evidence>
<keyword evidence="6 10" id="KW-1133">Transmembrane helix</keyword>
<evidence type="ECO:0000256" key="1">
    <source>
        <dbReference type="ARBA" id="ARBA00004141"/>
    </source>
</evidence>
<dbReference type="GeneID" id="107263669"/>
<dbReference type="FunFam" id="3.40.50.720:FF:000143">
    <property type="entry name" value="Fatty acyl-CoA reductase"/>
    <property type="match status" value="1"/>
</dbReference>
<keyword evidence="8 10" id="KW-0472">Membrane</keyword>
<evidence type="ECO:0000256" key="5">
    <source>
        <dbReference type="ARBA" id="ARBA00022857"/>
    </source>
</evidence>
<sequence length="523" mass="59423">MTVITDESMLDLRTPIQNFYADQNIFITGGTGFLGKVLIEKLLRSCPDIVGIYVLIRPKKGKDIHSRLEAIFDDPMFDRLKKEIPKFRHRIIAVEGDCTLPGLGLSPVDRELLLREISIIFHVAATVRFDEKLKQAVAINISGTKEILELSRCMRSLKAVIHVSTAYSNCNLREIDEKFYSPPITGDNIIRLVQSLNEEKLDAITPALLGNFPNTYTYTKCTAEQVIQQYGKDLPVGIFRPAIVISSYAEPIEGWVDNISGATGALVGAGAGLIRTLNIDPDCTAELVPVDYSVNALIATAWDVANNKNNEANPPIYNYYSSSSENVTWGQYINLAMKYGKTMPSLRSMWCYSVTVAKNYYVYYILSVLLHVLPALIIDIGLFLTGHKTRMLKIYKKIHKYSMVTTYFSTNKWIFKNNNTRTLWETLNDEDRNIFFFSMDHFDWEDYMKKCVAGLRQYIFKDDLSTVPAAKKRMARLLIYHRIIKYTSIGLFVWFIYSVIALLPLINSISVFSMSVSESVTVR</sequence>
<dbReference type="GO" id="GO:0035336">
    <property type="term" value="P:long-chain fatty-acyl-CoA metabolic process"/>
    <property type="evidence" value="ECO:0007669"/>
    <property type="project" value="TreeGrafter"/>
</dbReference>
<evidence type="ECO:0000256" key="6">
    <source>
        <dbReference type="ARBA" id="ARBA00022989"/>
    </source>
</evidence>
<accession>A0AAJ7BI25</accession>
<dbReference type="InterPro" id="IPR036291">
    <property type="entry name" value="NAD(P)-bd_dom_sf"/>
</dbReference>
<feature type="transmembrane region" description="Helical" evidence="10">
    <location>
        <begin position="483"/>
        <end position="506"/>
    </location>
</feature>
<dbReference type="Proteomes" id="UP000694920">
    <property type="component" value="Unplaced"/>
</dbReference>
<dbReference type="Gene3D" id="3.40.50.720">
    <property type="entry name" value="NAD(P)-binding Rossmann-like Domain"/>
    <property type="match status" value="1"/>
</dbReference>
<dbReference type="CDD" id="cd09071">
    <property type="entry name" value="FAR_C"/>
    <property type="match status" value="1"/>
</dbReference>
<evidence type="ECO:0000256" key="10">
    <source>
        <dbReference type="RuleBase" id="RU363097"/>
    </source>
</evidence>
<dbReference type="SUPFAM" id="SSF51735">
    <property type="entry name" value="NAD(P)-binding Rossmann-fold domains"/>
    <property type="match status" value="1"/>
</dbReference>
<comment type="catalytic activity">
    <reaction evidence="9 10">
        <text>a long-chain fatty acyl-CoA + 2 NADPH + 2 H(+) = a long-chain primary fatty alcohol + 2 NADP(+) + CoA</text>
        <dbReference type="Rhea" id="RHEA:52716"/>
        <dbReference type="ChEBI" id="CHEBI:15378"/>
        <dbReference type="ChEBI" id="CHEBI:57287"/>
        <dbReference type="ChEBI" id="CHEBI:57783"/>
        <dbReference type="ChEBI" id="CHEBI:58349"/>
        <dbReference type="ChEBI" id="CHEBI:77396"/>
        <dbReference type="ChEBI" id="CHEBI:83139"/>
        <dbReference type="EC" id="1.2.1.84"/>
    </reaction>
</comment>
<keyword evidence="4 10" id="KW-0812">Transmembrane</keyword>
<evidence type="ECO:0000256" key="8">
    <source>
        <dbReference type="ARBA" id="ARBA00023136"/>
    </source>
</evidence>
<evidence type="ECO:0000256" key="4">
    <source>
        <dbReference type="ARBA" id="ARBA00022692"/>
    </source>
</evidence>
<dbReference type="RefSeq" id="XP_015586616.1">
    <property type="nucleotide sequence ID" value="XM_015731130.2"/>
</dbReference>
<evidence type="ECO:0000259" key="11">
    <source>
        <dbReference type="Pfam" id="PF03015"/>
    </source>
</evidence>
<dbReference type="KEGG" id="ccin:107263669"/>
<dbReference type="InterPro" id="IPR033640">
    <property type="entry name" value="FAR_C"/>
</dbReference>
<protein>
    <recommendedName>
        <fullName evidence="10">Fatty acyl-CoA reductase</fullName>
        <ecNumber evidence="10">1.2.1.84</ecNumber>
    </recommendedName>
</protein>
<dbReference type="PANTHER" id="PTHR11011:SF60">
    <property type="entry name" value="FATTY ACYL-COA REDUCTASE-RELATED"/>
    <property type="match status" value="1"/>
</dbReference>
<proteinExistence type="inferred from homology"/>
<feature type="domain" description="Thioester reductase (TE)" evidence="12">
    <location>
        <begin position="27"/>
        <end position="296"/>
    </location>
</feature>
<reference evidence="14 15" key="1">
    <citation type="submission" date="2025-04" db="UniProtKB">
        <authorList>
            <consortium name="RefSeq"/>
        </authorList>
    </citation>
    <scope>IDENTIFICATION</scope>
</reference>
<keyword evidence="5 10" id="KW-0521">NADP</keyword>
<keyword evidence="13" id="KW-1185">Reference proteome</keyword>
<evidence type="ECO:0000256" key="2">
    <source>
        <dbReference type="ARBA" id="ARBA00005928"/>
    </source>
</evidence>
<dbReference type="GO" id="GO:0005777">
    <property type="term" value="C:peroxisome"/>
    <property type="evidence" value="ECO:0007669"/>
    <property type="project" value="TreeGrafter"/>
</dbReference>
<dbReference type="GO" id="GO:0080019">
    <property type="term" value="F:alcohol-forming very long-chain fatty acyl-CoA reductase activity"/>
    <property type="evidence" value="ECO:0007669"/>
    <property type="project" value="InterPro"/>
</dbReference>
<evidence type="ECO:0000313" key="14">
    <source>
        <dbReference type="RefSeq" id="XP_015586615.1"/>
    </source>
</evidence>
<dbReference type="AlphaFoldDB" id="A0AAJ7BI25"/>
<dbReference type="EC" id="1.2.1.84" evidence="10"/>
<organism evidence="13 14">
    <name type="scientific">Cephus cinctus</name>
    <name type="common">Wheat stem sawfly</name>
    <dbReference type="NCBI Taxonomy" id="211228"/>
    <lineage>
        <taxon>Eukaryota</taxon>
        <taxon>Metazoa</taxon>
        <taxon>Ecdysozoa</taxon>
        <taxon>Arthropoda</taxon>
        <taxon>Hexapoda</taxon>
        <taxon>Insecta</taxon>
        <taxon>Pterygota</taxon>
        <taxon>Neoptera</taxon>
        <taxon>Endopterygota</taxon>
        <taxon>Hymenoptera</taxon>
        <taxon>Cephoidea</taxon>
        <taxon>Cephidae</taxon>
        <taxon>Cephus</taxon>
    </lineage>
</organism>
<keyword evidence="7 10" id="KW-0443">Lipid metabolism</keyword>
<dbReference type="CDD" id="cd05236">
    <property type="entry name" value="FAR-N_SDR_e"/>
    <property type="match status" value="1"/>
</dbReference>
<comment type="function">
    <text evidence="10">Catalyzes the reduction of fatty acyl-CoA to fatty alcohols.</text>
</comment>
<evidence type="ECO:0000259" key="12">
    <source>
        <dbReference type="Pfam" id="PF07993"/>
    </source>
</evidence>
<dbReference type="GO" id="GO:0016020">
    <property type="term" value="C:membrane"/>
    <property type="evidence" value="ECO:0007669"/>
    <property type="project" value="UniProtKB-SubCell"/>
</dbReference>
<dbReference type="RefSeq" id="XP_015586615.1">
    <property type="nucleotide sequence ID" value="XM_015731129.2"/>
</dbReference>
<keyword evidence="10" id="KW-0560">Oxidoreductase</keyword>
<dbReference type="InterPro" id="IPR013120">
    <property type="entry name" value="FAR_NAD-bd"/>
</dbReference>
<dbReference type="Pfam" id="PF07993">
    <property type="entry name" value="NAD_binding_4"/>
    <property type="match status" value="1"/>
</dbReference>
<evidence type="ECO:0000256" key="9">
    <source>
        <dbReference type="ARBA" id="ARBA00052530"/>
    </source>
</evidence>
<feature type="domain" description="Fatty acyl-CoA reductase C-terminal" evidence="11">
    <location>
        <begin position="370"/>
        <end position="462"/>
    </location>
</feature>
<feature type="transmembrane region" description="Helical" evidence="10">
    <location>
        <begin position="361"/>
        <end position="384"/>
    </location>
</feature>
<name>A0AAJ7BI25_CEPCN</name>
<evidence type="ECO:0000256" key="3">
    <source>
        <dbReference type="ARBA" id="ARBA00022516"/>
    </source>
</evidence>
<dbReference type="Pfam" id="PF03015">
    <property type="entry name" value="Sterile"/>
    <property type="match status" value="1"/>
</dbReference>
<keyword evidence="3 10" id="KW-0444">Lipid biosynthesis</keyword>
<evidence type="ECO:0000256" key="7">
    <source>
        <dbReference type="ARBA" id="ARBA00023098"/>
    </source>
</evidence>
<dbReference type="InterPro" id="IPR026055">
    <property type="entry name" value="FAR"/>
</dbReference>